<comment type="caution">
    <text evidence="2">The sequence shown here is derived from an EMBL/GenBank/DDBJ whole genome shotgun (WGS) entry which is preliminary data.</text>
</comment>
<proteinExistence type="predicted"/>
<dbReference type="EMBL" id="JACHGH010000003">
    <property type="protein sequence ID" value="MBB6452671.1"/>
    <property type="molecule type" value="Genomic_DNA"/>
</dbReference>
<protein>
    <submittedName>
        <fullName evidence="2">GNAT superfamily N-acetyltransferase</fullName>
    </submittedName>
</protein>
<dbReference type="RefSeq" id="WP_174495240.1">
    <property type="nucleotide sequence ID" value="NZ_CADDWK010000003.1"/>
</dbReference>
<organism evidence="2 3">
    <name type="scientific">Salirhabdus euzebyi</name>
    <dbReference type="NCBI Taxonomy" id="394506"/>
    <lineage>
        <taxon>Bacteria</taxon>
        <taxon>Bacillati</taxon>
        <taxon>Bacillota</taxon>
        <taxon>Bacilli</taxon>
        <taxon>Bacillales</taxon>
        <taxon>Bacillaceae</taxon>
        <taxon>Salirhabdus</taxon>
    </lineage>
</organism>
<dbReference type="Gene3D" id="3.40.630.30">
    <property type="match status" value="1"/>
</dbReference>
<dbReference type="GO" id="GO:0016747">
    <property type="term" value="F:acyltransferase activity, transferring groups other than amino-acyl groups"/>
    <property type="evidence" value="ECO:0007669"/>
    <property type="project" value="InterPro"/>
</dbReference>
<dbReference type="Pfam" id="PF00583">
    <property type="entry name" value="Acetyltransf_1"/>
    <property type="match status" value="1"/>
</dbReference>
<evidence type="ECO:0000313" key="3">
    <source>
        <dbReference type="Proteomes" id="UP000581688"/>
    </source>
</evidence>
<dbReference type="PROSITE" id="PS51186">
    <property type="entry name" value="GNAT"/>
    <property type="match status" value="1"/>
</dbReference>
<reference evidence="2 3" key="1">
    <citation type="submission" date="2020-08" db="EMBL/GenBank/DDBJ databases">
        <title>Genomic Encyclopedia of Type Strains, Phase IV (KMG-IV): sequencing the most valuable type-strain genomes for metagenomic binning, comparative biology and taxonomic classification.</title>
        <authorList>
            <person name="Goeker M."/>
        </authorList>
    </citation>
    <scope>NUCLEOTIDE SEQUENCE [LARGE SCALE GENOMIC DNA]</scope>
    <source>
        <strain evidence="2 3">DSM 19612</strain>
    </source>
</reference>
<dbReference type="Proteomes" id="UP000581688">
    <property type="component" value="Unassembled WGS sequence"/>
</dbReference>
<dbReference type="CDD" id="cd04301">
    <property type="entry name" value="NAT_SF"/>
    <property type="match status" value="1"/>
</dbReference>
<dbReference type="InterPro" id="IPR000182">
    <property type="entry name" value="GNAT_dom"/>
</dbReference>
<keyword evidence="2" id="KW-0808">Transferase</keyword>
<sequence length="159" mass="18791">MIIQIVKAFDSDAPSIFEMQQRTFNPLLEKYQDYDINPANEKIDKVVRRINHPKGGVYKILVDDIFAGAICMYWKQERLAYWISPMFISPDFQGKGIAQKSILLFEEMFPNIKTWELATIVEEKRNCYLYEKMGYKQTGEYRKVNENTTLVYYKKVCNS</sequence>
<keyword evidence="3" id="KW-1185">Reference proteome</keyword>
<gene>
    <name evidence="2" type="ORF">HNQ94_001117</name>
</gene>
<accession>A0A841PZB1</accession>
<dbReference type="AlphaFoldDB" id="A0A841PZB1"/>
<evidence type="ECO:0000259" key="1">
    <source>
        <dbReference type="PROSITE" id="PS51186"/>
    </source>
</evidence>
<dbReference type="SUPFAM" id="SSF55729">
    <property type="entry name" value="Acyl-CoA N-acyltransferases (Nat)"/>
    <property type="match status" value="1"/>
</dbReference>
<name>A0A841PZB1_9BACI</name>
<feature type="domain" description="N-acetyltransferase" evidence="1">
    <location>
        <begin position="3"/>
        <end position="157"/>
    </location>
</feature>
<evidence type="ECO:0000313" key="2">
    <source>
        <dbReference type="EMBL" id="MBB6452671.1"/>
    </source>
</evidence>
<dbReference type="InterPro" id="IPR016181">
    <property type="entry name" value="Acyl_CoA_acyltransferase"/>
</dbReference>